<protein>
    <submittedName>
        <fullName evidence="1">Uncharacterized protein</fullName>
    </submittedName>
</protein>
<dbReference type="AlphaFoldDB" id="A0A1G1TKZ4"/>
<accession>A0A1G1TKZ4</accession>
<dbReference type="EMBL" id="MDZA01000054">
    <property type="protein sequence ID" value="OGX91520.1"/>
    <property type="molecule type" value="Genomic_DNA"/>
</dbReference>
<organism evidence="1 2">
    <name type="scientific">Hymenobacter coccineus</name>
    <dbReference type="NCBI Taxonomy" id="1908235"/>
    <lineage>
        <taxon>Bacteria</taxon>
        <taxon>Pseudomonadati</taxon>
        <taxon>Bacteroidota</taxon>
        <taxon>Cytophagia</taxon>
        <taxon>Cytophagales</taxon>
        <taxon>Hymenobacteraceae</taxon>
        <taxon>Hymenobacter</taxon>
    </lineage>
</organism>
<gene>
    <name evidence="1" type="ORF">BEN49_19535</name>
</gene>
<proteinExistence type="predicted"/>
<keyword evidence="2" id="KW-1185">Reference proteome</keyword>
<comment type="caution">
    <text evidence="1">The sequence shown here is derived from an EMBL/GenBank/DDBJ whole genome shotgun (WGS) entry which is preliminary data.</text>
</comment>
<evidence type="ECO:0000313" key="2">
    <source>
        <dbReference type="Proteomes" id="UP000177506"/>
    </source>
</evidence>
<sequence>MNRGNMKNHVTFSLINLDDEVFRPLFPYGITEGITTSGGLSVNNGERQRNTGFKTPQHVITVRQSLTKLIDRYLERKFVSHELEH</sequence>
<name>A0A1G1TKZ4_9BACT</name>
<evidence type="ECO:0000313" key="1">
    <source>
        <dbReference type="EMBL" id="OGX91520.1"/>
    </source>
</evidence>
<dbReference type="Proteomes" id="UP000177506">
    <property type="component" value="Unassembled WGS sequence"/>
</dbReference>
<reference evidence="1 2" key="1">
    <citation type="submission" date="2016-08" db="EMBL/GenBank/DDBJ databases">
        <title>Hymenobacter coccineus sp. nov., Hymenobacter lapidarius sp. nov. and Hymenobacter glacialis sp. nov., isolated from Antarctic soil.</title>
        <authorList>
            <person name="Sedlacek I."/>
            <person name="Kralova S."/>
            <person name="Kyrova K."/>
            <person name="Maslanova I."/>
            <person name="Stankova E."/>
            <person name="Vrbovska V."/>
            <person name="Nemec M."/>
            <person name="Bartak M."/>
            <person name="Svec P."/>
            <person name="Busse H.-J."/>
            <person name="Pantucek R."/>
        </authorList>
    </citation>
    <scope>NUCLEOTIDE SEQUENCE [LARGE SCALE GENOMIC DNA]</scope>
    <source>
        <strain evidence="1 2">CCM 8649</strain>
    </source>
</reference>